<evidence type="ECO:0000256" key="1">
    <source>
        <dbReference type="SAM" id="Phobius"/>
    </source>
</evidence>
<feature type="transmembrane region" description="Helical" evidence="1">
    <location>
        <begin position="126"/>
        <end position="156"/>
    </location>
</feature>
<dbReference type="Proteomes" id="UP001273136">
    <property type="component" value="Unassembled WGS sequence"/>
</dbReference>
<keyword evidence="1" id="KW-0472">Membrane</keyword>
<protein>
    <submittedName>
        <fullName evidence="2">Uncharacterized protein</fullName>
    </submittedName>
</protein>
<name>A0AAE4MCJ2_9EURY</name>
<dbReference type="EMBL" id="JAWDKA010000004">
    <property type="protein sequence ID" value="MDV0441729.1"/>
    <property type="molecule type" value="Genomic_DNA"/>
</dbReference>
<dbReference type="RefSeq" id="WP_338094132.1">
    <property type="nucleotide sequence ID" value="NZ_JAWDKA010000004.1"/>
</dbReference>
<evidence type="ECO:0000313" key="3">
    <source>
        <dbReference type="Proteomes" id="UP001273136"/>
    </source>
</evidence>
<keyword evidence="1" id="KW-1133">Transmembrane helix</keyword>
<feature type="transmembrane region" description="Helical" evidence="1">
    <location>
        <begin position="34"/>
        <end position="57"/>
    </location>
</feature>
<sequence>MTKEIKTYICNYPYHSNILAFQNFCKRRVFGIDLLCGIGLSLVGGAILLIFISGVFFSSQSLEQILQIALSPPIQFISLLWLLCMLFVIICEKKHWANFKFYIIFPLITALLASIYYLYPTQILSNWWYLNICLSGLLLCGGVMFAIGLLSSYSVIEGHLIAKKILTSLDEYHSHHPHTGILIPINILRLADFSSIEGISPLAEGFFKSKKEPYRIYFCFTKNEVARVIEDSNVINLWIFGHGSRGGVDVNDGPFYYDSLKNSNIPKKGYIHQYHCNCWIDEHDNTSLVDLLVDADDKKKSTDTGTQNRILKLFCKIPLLSYIGNYFLNSRNPWINKKGIKQYLQEQKSIEKSEIES</sequence>
<gene>
    <name evidence="2" type="ORF">McpAg1_09390</name>
</gene>
<proteinExistence type="predicted"/>
<organism evidence="2 3">
    <name type="scientific">Methanorbis furvi</name>
    <dbReference type="NCBI Taxonomy" id="3028299"/>
    <lineage>
        <taxon>Archaea</taxon>
        <taxon>Methanobacteriati</taxon>
        <taxon>Methanobacteriota</taxon>
        <taxon>Stenosarchaea group</taxon>
        <taxon>Methanomicrobia</taxon>
        <taxon>Methanomicrobiales</taxon>
        <taxon>Methanocorpusculaceae</taxon>
        <taxon>Methanorbis</taxon>
    </lineage>
</organism>
<keyword evidence="1" id="KW-0812">Transmembrane</keyword>
<evidence type="ECO:0000313" key="2">
    <source>
        <dbReference type="EMBL" id="MDV0441729.1"/>
    </source>
</evidence>
<comment type="caution">
    <text evidence="2">The sequence shown here is derived from an EMBL/GenBank/DDBJ whole genome shotgun (WGS) entry which is preliminary data.</text>
</comment>
<reference evidence="2" key="1">
    <citation type="submission" date="2023-06" db="EMBL/GenBank/DDBJ databases">
        <title>Genome sequence of Methancorpusculaceae sp. Ag1.</title>
        <authorList>
            <person name="Protasov E."/>
            <person name="Platt K."/>
            <person name="Poehlein A."/>
            <person name="Daniel R."/>
            <person name="Brune A."/>
        </authorList>
    </citation>
    <scope>NUCLEOTIDE SEQUENCE</scope>
    <source>
        <strain evidence="2">Ag1</strain>
    </source>
</reference>
<feature type="transmembrane region" description="Helical" evidence="1">
    <location>
        <begin position="101"/>
        <end position="120"/>
    </location>
</feature>
<dbReference type="AlphaFoldDB" id="A0AAE4MCJ2"/>
<accession>A0AAE4MCJ2</accession>
<keyword evidence="3" id="KW-1185">Reference proteome</keyword>
<feature type="transmembrane region" description="Helical" evidence="1">
    <location>
        <begin position="69"/>
        <end position="89"/>
    </location>
</feature>